<comment type="function">
    <text evidence="8 9">This protein is involved in the repair of mismatches in DNA. It is possible that it carries out the mismatch recognition step. This protein has a weak ATPase activity.</text>
</comment>
<keyword evidence="4 9" id="KW-0227">DNA damage</keyword>
<keyword evidence="7 9" id="KW-0234">DNA repair</keyword>
<dbReference type="SUPFAM" id="SSF55271">
    <property type="entry name" value="DNA repair protein MutS, domain I"/>
    <property type="match status" value="1"/>
</dbReference>
<dbReference type="InterPro" id="IPR045076">
    <property type="entry name" value="MutS"/>
</dbReference>
<dbReference type="InterPro" id="IPR036187">
    <property type="entry name" value="DNA_mismatch_repair_MutS_sf"/>
</dbReference>
<dbReference type="SMART" id="SM00533">
    <property type="entry name" value="MUTSd"/>
    <property type="match status" value="1"/>
</dbReference>
<dbReference type="Gene3D" id="6.10.140.430">
    <property type="match status" value="1"/>
</dbReference>
<dbReference type="CDD" id="cd03284">
    <property type="entry name" value="ABC_MutS1"/>
    <property type="match status" value="1"/>
</dbReference>
<dbReference type="InterPro" id="IPR027417">
    <property type="entry name" value="P-loop_NTPase"/>
</dbReference>
<dbReference type="PROSITE" id="PS00486">
    <property type="entry name" value="DNA_MISMATCH_REPAIR_2"/>
    <property type="match status" value="1"/>
</dbReference>
<keyword evidence="6 9" id="KW-0238">DNA-binding</keyword>
<sequence>MTASRDSDHTPLMQQYLAIKARHADMLVLFRMGDFYELFYDDARRAARLLNITLTSRGESAGKPVIMAGIPHHALDQYLARLIKAGESVAIAEQVGEVGVEKGPVRREVTRIVTPGTATDDALLDARAQTLLAAACKHGEHFGLAWLELSSGRFCVMQTTRRDELHAELQRLRPSELLVADDGHGADLAALAGTPQRPRPPWHFERDSAWRLLTTQFGTRDLRGFGAEDLAAAIAAAGALLQYVKDTQRSALPHLTGLRVEQAEDALLLDAPTRRNLEIDRSISGAHDFTLLSVLDRCVTAMGARALHRWLTRPLRDHAVLRARHDAVANLLDGDAYNGSGAERLRAALKDIVDLERILARVALRSARPRDLGGLAASLCQLPQVAAAIDGLEAPLLRQLGEQLGEHDALAAQLRAALADELPLLARDGGVFRAGYDADLDALRALAYNADGFLAELEARERARTGVDALKVGYNRVHGYYIELGKTHAAKVPPDYVRRQTLTHYERYITEELKRFEDQVLSARDRALARERQLYEALLDRLAAQLAPLQACAQALAELDVLACFAERSHALRLSRPQLVDEICIDIRAGRHVVVEQTSTQPFVPNDVHLDADRRLLMITGPNMGGKSTYMRQTALIVLLAHTGCFVPAERARIGVIDRIFTRIGAADDLASGQSTFMVEMSETANILHNATARSLVLMDEIGRGTSTYDGLSLARAVAEHLALRVRALCLFATHYFELTTLAETLDGVANVHLDAAEYAAGDGEGERLVFLHEVKPGPASRSFGLQVAALAGVPQTVIRAARAHLEALERATATPPASSPQLSLWAAPVEPAPSALAPVLELLDDLDPDALSPREALDALYRLKDAAKTVR</sequence>
<dbReference type="Gene3D" id="3.40.1170.10">
    <property type="entry name" value="DNA repair protein MutS, domain I"/>
    <property type="match status" value="1"/>
</dbReference>
<evidence type="ECO:0000256" key="7">
    <source>
        <dbReference type="ARBA" id="ARBA00023204"/>
    </source>
</evidence>
<dbReference type="SUPFAM" id="SSF53150">
    <property type="entry name" value="DNA repair protein MutS, domain II"/>
    <property type="match status" value="1"/>
</dbReference>
<dbReference type="EMBL" id="JBEPIJ010000011">
    <property type="protein sequence ID" value="MES0874508.1"/>
    <property type="molecule type" value="Genomic_DNA"/>
</dbReference>
<evidence type="ECO:0000313" key="13">
    <source>
        <dbReference type="Proteomes" id="UP001465331"/>
    </source>
</evidence>
<dbReference type="NCBIfam" id="NF003810">
    <property type="entry name" value="PRK05399.1"/>
    <property type="match status" value="1"/>
</dbReference>
<dbReference type="InterPro" id="IPR007696">
    <property type="entry name" value="DNA_mismatch_repair_MutS_core"/>
</dbReference>
<dbReference type="InterPro" id="IPR017261">
    <property type="entry name" value="DNA_mismatch_repair_MutS/MSH"/>
</dbReference>
<protein>
    <recommendedName>
        <fullName evidence="2 9">DNA mismatch repair protein MutS</fullName>
    </recommendedName>
</protein>
<dbReference type="Pfam" id="PF01624">
    <property type="entry name" value="MutS_I"/>
    <property type="match status" value="1"/>
</dbReference>
<dbReference type="InterPro" id="IPR007695">
    <property type="entry name" value="DNA_mismatch_repair_MutS-lik_N"/>
</dbReference>
<dbReference type="Gene3D" id="1.10.1420.10">
    <property type="match status" value="2"/>
</dbReference>
<feature type="binding site" evidence="9">
    <location>
        <begin position="621"/>
        <end position="628"/>
    </location>
    <ligand>
        <name>ATP</name>
        <dbReference type="ChEBI" id="CHEBI:30616"/>
    </ligand>
</feature>
<feature type="domain" description="DNA mismatch repair proteins mutS family" evidence="11">
    <location>
        <begin position="695"/>
        <end position="711"/>
    </location>
</feature>
<comment type="similarity">
    <text evidence="1 9 10">Belongs to the DNA mismatch repair MutS family.</text>
</comment>
<evidence type="ECO:0000256" key="10">
    <source>
        <dbReference type="RuleBase" id="RU003756"/>
    </source>
</evidence>
<gene>
    <name evidence="9 12" type="primary">mutS</name>
    <name evidence="12" type="ORF">ABSH63_10900</name>
</gene>
<dbReference type="PIRSF" id="PIRSF037677">
    <property type="entry name" value="DNA_mis_repair_Msh6"/>
    <property type="match status" value="1"/>
</dbReference>
<dbReference type="Gene3D" id="3.30.420.110">
    <property type="entry name" value="MutS, connector domain"/>
    <property type="match status" value="1"/>
</dbReference>
<accession>A0ABV2AB70</accession>
<dbReference type="InterPro" id="IPR000432">
    <property type="entry name" value="DNA_mismatch_repair_MutS_C"/>
</dbReference>
<organism evidence="12 13">
    <name type="scientific">Sinimarinibacterium thermocellulolyticum</name>
    <dbReference type="NCBI Taxonomy" id="3170016"/>
    <lineage>
        <taxon>Bacteria</taxon>
        <taxon>Pseudomonadati</taxon>
        <taxon>Pseudomonadota</taxon>
        <taxon>Gammaproteobacteria</taxon>
        <taxon>Nevskiales</taxon>
        <taxon>Nevskiaceae</taxon>
        <taxon>Sinimarinibacterium</taxon>
    </lineage>
</organism>
<evidence type="ECO:0000256" key="4">
    <source>
        <dbReference type="ARBA" id="ARBA00022763"/>
    </source>
</evidence>
<dbReference type="InterPro" id="IPR036678">
    <property type="entry name" value="MutS_con_dom_sf"/>
</dbReference>
<evidence type="ECO:0000259" key="11">
    <source>
        <dbReference type="PROSITE" id="PS00486"/>
    </source>
</evidence>
<name>A0ABV2AB70_9GAMM</name>
<evidence type="ECO:0000313" key="12">
    <source>
        <dbReference type="EMBL" id="MES0874508.1"/>
    </source>
</evidence>
<keyword evidence="3 9" id="KW-0547">Nucleotide-binding</keyword>
<evidence type="ECO:0000256" key="2">
    <source>
        <dbReference type="ARBA" id="ARBA00021982"/>
    </source>
</evidence>
<reference evidence="12 13" key="1">
    <citation type="submission" date="2024-06" db="EMBL/GenBank/DDBJ databases">
        <authorList>
            <person name="Li Z."/>
            <person name="Jiang Y."/>
        </authorList>
    </citation>
    <scope>NUCLEOTIDE SEQUENCE [LARGE SCALE GENOMIC DNA]</scope>
    <source>
        <strain evidence="12 13">HSW-8</strain>
    </source>
</reference>
<evidence type="ECO:0000256" key="8">
    <source>
        <dbReference type="ARBA" id="ARBA00024647"/>
    </source>
</evidence>
<evidence type="ECO:0000256" key="3">
    <source>
        <dbReference type="ARBA" id="ARBA00022741"/>
    </source>
</evidence>
<dbReference type="PANTHER" id="PTHR11361">
    <property type="entry name" value="DNA MISMATCH REPAIR PROTEIN MUTS FAMILY MEMBER"/>
    <property type="match status" value="1"/>
</dbReference>
<dbReference type="InterPro" id="IPR016151">
    <property type="entry name" value="DNA_mismatch_repair_MutS_N"/>
</dbReference>
<dbReference type="RefSeq" id="WP_352889732.1">
    <property type="nucleotide sequence ID" value="NZ_JBEPIJ010000011.1"/>
</dbReference>
<evidence type="ECO:0000256" key="1">
    <source>
        <dbReference type="ARBA" id="ARBA00006271"/>
    </source>
</evidence>
<dbReference type="InterPro" id="IPR007861">
    <property type="entry name" value="DNA_mismatch_repair_MutS_clamp"/>
</dbReference>
<dbReference type="SUPFAM" id="SSF52540">
    <property type="entry name" value="P-loop containing nucleoside triphosphate hydrolases"/>
    <property type="match status" value="1"/>
</dbReference>
<dbReference type="InterPro" id="IPR007860">
    <property type="entry name" value="DNA_mmatch_repair_MutS_con_dom"/>
</dbReference>
<dbReference type="SMART" id="SM00534">
    <property type="entry name" value="MUTSac"/>
    <property type="match status" value="1"/>
</dbReference>
<dbReference type="Pfam" id="PF00488">
    <property type="entry name" value="MutS_V"/>
    <property type="match status" value="1"/>
</dbReference>
<dbReference type="Pfam" id="PF05188">
    <property type="entry name" value="MutS_II"/>
    <property type="match status" value="1"/>
</dbReference>
<keyword evidence="5 9" id="KW-0067">ATP-binding</keyword>
<dbReference type="SUPFAM" id="SSF48334">
    <property type="entry name" value="DNA repair protein MutS, domain III"/>
    <property type="match status" value="1"/>
</dbReference>
<dbReference type="Proteomes" id="UP001465331">
    <property type="component" value="Unassembled WGS sequence"/>
</dbReference>
<proteinExistence type="inferred from homology"/>
<comment type="caution">
    <text evidence="12">The sequence shown here is derived from an EMBL/GenBank/DDBJ whole genome shotgun (WGS) entry which is preliminary data.</text>
</comment>
<dbReference type="Pfam" id="PF05190">
    <property type="entry name" value="MutS_IV"/>
    <property type="match status" value="1"/>
</dbReference>
<dbReference type="HAMAP" id="MF_00096">
    <property type="entry name" value="MutS"/>
    <property type="match status" value="1"/>
</dbReference>
<dbReference type="NCBIfam" id="TIGR01070">
    <property type="entry name" value="mutS1"/>
    <property type="match status" value="1"/>
</dbReference>
<keyword evidence="13" id="KW-1185">Reference proteome</keyword>
<dbReference type="PANTHER" id="PTHR11361:SF34">
    <property type="entry name" value="DNA MISMATCH REPAIR PROTEIN MSH1, MITOCHONDRIAL"/>
    <property type="match status" value="1"/>
</dbReference>
<dbReference type="Pfam" id="PF05192">
    <property type="entry name" value="MutS_III"/>
    <property type="match status" value="1"/>
</dbReference>
<dbReference type="Gene3D" id="3.40.50.300">
    <property type="entry name" value="P-loop containing nucleotide triphosphate hydrolases"/>
    <property type="match status" value="1"/>
</dbReference>
<evidence type="ECO:0000256" key="5">
    <source>
        <dbReference type="ARBA" id="ARBA00022840"/>
    </source>
</evidence>
<dbReference type="InterPro" id="IPR005748">
    <property type="entry name" value="DNA_mismatch_repair_MutS"/>
</dbReference>
<evidence type="ECO:0000256" key="6">
    <source>
        <dbReference type="ARBA" id="ARBA00023125"/>
    </source>
</evidence>
<evidence type="ECO:0000256" key="9">
    <source>
        <dbReference type="HAMAP-Rule" id="MF_00096"/>
    </source>
</evidence>